<dbReference type="InterPro" id="IPR006059">
    <property type="entry name" value="SBP"/>
</dbReference>
<feature type="compositionally biased region" description="Low complexity" evidence="6">
    <location>
        <begin position="34"/>
        <end position="49"/>
    </location>
</feature>
<keyword evidence="1" id="KW-1003">Cell membrane</keyword>
<gene>
    <name evidence="8" type="ORF">MU1_29880</name>
</gene>
<dbReference type="SUPFAM" id="SSF53850">
    <property type="entry name" value="Periplasmic binding protein-like II"/>
    <property type="match status" value="1"/>
</dbReference>
<dbReference type="Proteomes" id="UP001157114">
    <property type="component" value="Unassembled WGS sequence"/>
</dbReference>
<proteinExistence type="predicted"/>
<sequence length="446" mass="49293">MKRKQLASLVLTAMISSAVLSACGSNNANNGNQASNANNAAATSEASAAPDTGKDSGKPVELRIINWRVEDKAFFDQFNAKFEEENPNIKIRYDATPTQSYQQLKNSRIAANEVDIVAGDYKTMNSADQRELWMDLSGQSFLGNFKQDALQNLNYDGKQYGLPWNKVSLVAYYNKKIFSDLGLQEPTTWTEFTALLDKIKGAGIDPILVGGKDGWPMQQIVHTLEPSIVRGAKPDFYGKDNANVMALTSKFTDPEWLEVFTKFQTLSKYFQKNSLGLAYGQAPGLFAQGKAAMTIDGTFSLTQINDAKPNFEVGTFIVPATDDAAKNKIGYAKIGGAWFIANNSPNKEAALKYLEAFSQKDNYQLYIDTVNQFPVMDGITMKDPLAQKINDQLSAKDAVDQFTNIQNSGSTYQLDLLIKVATGGMKPEDAAKQWQKDYEDSKPNWK</sequence>
<evidence type="ECO:0000256" key="1">
    <source>
        <dbReference type="ARBA" id="ARBA00022475"/>
    </source>
</evidence>
<dbReference type="InterPro" id="IPR050490">
    <property type="entry name" value="Bact_solute-bd_prot1"/>
</dbReference>
<dbReference type="Pfam" id="PF01547">
    <property type="entry name" value="SBP_bac_1"/>
    <property type="match status" value="1"/>
</dbReference>
<feature type="signal peptide" evidence="7">
    <location>
        <begin position="1"/>
        <end position="22"/>
    </location>
</feature>
<keyword evidence="5" id="KW-0449">Lipoprotein</keyword>
<protein>
    <submittedName>
        <fullName evidence="8">ABC transporter substrate-binding protein</fullName>
    </submittedName>
</protein>
<dbReference type="RefSeq" id="WP_284239384.1">
    <property type="nucleotide sequence ID" value="NZ_BSSQ01000013.1"/>
</dbReference>
<evidence type="ECO:0000256" key="3">
    <source>
        <dbReference type="ARBA" id="ARBA00023136"/>
    </source>
</evidence>
<reference evidence="8 9" key="1">
    <citation type="submission" date="2023-03" db="EMBL/GenBank/DDBJ databases">
        <title>Draft genome sequence of the bacteria which degrade cell wall of Tricholomamatutake.</title>
        <authorList>
            <person name="Konishi Y."/>
            <person name="Fukuta Y."/>
            <person name="Shirasaka N."/>
        </authorList>
    </citation>
    <scope>NUCLEOTIDE SEQUENCE [LARGE SCALE GENOMIC DNA]</scope>
    <source>
        <strain evidence="9">mu1</strain>
    </source>
</reference>
<feature type="chain" id="PRO_5045438127" evidence="7">
    <location>
        <begin position="23"/>
        <end position="446"/>
    </location>
</feature>
<evidence type="ECO:0000313" key="8">
    <source>
        <dbReference type="EMBL" id="GLX68643.1"/>
    </source>
</evidence>
<evidence type="ECO:0000256" key="7">
    <source>
        <dbReference type="SAM" id="SignalP"/>
    </source>
</evidence>
<keyword evidence="9" id="KW-1185">Reference proteome</keyword>
<dbReference type="Gene3D" id="3.40.190.10">
    <property type="entry name" value="Periplasmic binding protein-like II"/>
    <property type="match status" value="2"/>
</dbReference>
<evidence type="ECO:0000256" key="5">
    <source>
        <dbReference type="ARBA" id="ARBA00023288"/>
    </source>
</evidence>
<keyword evidence="4" id="KW-0564">Palmitate</keyword>
<dbReference type="EMBL" id="BSSQ01000013">
    <property type="protein sequence ID" value="GLX68643.1"/>
    <property type="molecule type" value="Genomic_DNA"/>
</dbReference>
<comment type="caution">
    <text evidence="8">The sequence shown here is derived from an EMBL/GenBank/DDBJ whole genome shotgun (WGS) entry which is preliminary data.</text>
</comment>
<dbReference type="PROSITE" id="PS51257">
    <property type="entry name" value="PROKAR_LIPOPROTEIN"/>
    <property type="match status" value="1"/>
</dbReference>
<feature type="region of interest" description="Disordered" evidence="6">
    <location>
        <begin position="34"/>
        <end position="57"/>
    </location>
</feature>
<organism evidence="8 9">
    <name type="scientific">Paenibacillus glycanilyticus</name>
    <dbReference type="NCBI Taxonomy" id="126569"/>
    <lineage>
        <taxon>Bacteria</taxon>
        <taxon>Bacillati</taxon>
        <taxon>Bacillota</taxon>
        <taxon>Bacilli</taxon>
        <taxon>Bacillales</taxon>
        <taxon>Paenibacillaceae</taxon>
        <taxon>Paenibacillus</taxon>
    </lineage>
</organism>
<evidence type="ECO:0000313" key="9">
    <source>
        <dbReference type="Proteomes" id="UP001157114"/>
    </source>
</evidence>
<keyword evidence="2 7" id="KW-0732">Signal</keyword>
<dbReference type="PANTHER" id="PTHR43649:SF33">
    <property type="entry name" value="POLYGALACTURONAN_RHAMNOGALACTURONAN-BINDING PROTEIN YTCQ"/>
    <property type="match status" value="1"/>
</dbReference>
<keyword evidence="3" id="KW-0472">Membrane</keyword>
<evidence type="ECO:0000256" key="6">
    <source>
        <dbReference type="SAM" id="MobiDB-lite"/>
    </source>
</evidence>
<evidence type="ECO:0000256" key="4">
    <source>
        <dbReference type="ARBA" id="ARBA00023139"/>
    </source>
</evidence>
<accession>A0ABQ6GH26</accession>
<name>A0ABQ6GH26_9BACL</name>
<evidence type="ECO:0000256" key="2">
    <source>
        <dbReference type="ARBA" id="ARBA00022729"/>
    </source>
</evidence>
<dbReference type="PANTHER" id="PTHR43649">
    <property type="entry name" value="ARABINOSE-BINDING PROTEIN-RELATED"/>
    <property type="match status" value="1"/>
</dbReference>